<keyword evidence="2" id="KW-1185">Reference proteome</keyword>
<dbReference type="Proteomes" id="UP000479710">
    <property type="component" value="Unassembled WGS sequence"/>
</dbReference>
<accession>A0A6G1CS93</accession>
<sequence>MEINLLIGFRILVLRRHLPLSPLRLPLPLHQPQPPGLASVSVMQASLAADITPTTESSAVTAATSSATSTDELTGVAGARVGMVPPPLGELPLVTIGFAALLSSFLEEAVE</sequence>
<evidence type="ECO:0000313" key="2">
    <source>
        <dbReference type="Proteomes" id="UP000479710"/>
    </source>
</evidence>
<gene>
    <name evidence="1" type="ORF">E2562_026907</name>
</gene>
<proteinExistence type="predicted"/>
<protein>
    <submittedName>
        <fullName evidence="1">Uncharacterized protein</fullName>
    </submittedName>
</protein>
<evidence type="ECO:0000313" key="1">
    <source>
        <dbReference type="EMBL" id="KAF0903358.1"/>
    </source>
</evidence>
<name>A0A6G1CS93_9ORYZ</name>
<dbReference type="EMBL" id="SPHZ02000008">
    <property type="protein sequence ID" value="KAF0903358.1"/>
    <property type="molecule type" value="Genomic_DNA"/>
</dbReference>
<dbReference type="AlphaFoldDB" id="A0A6G1CS93"/>
<comment type="caution">
    <text evidence="1">The sequence shown here is derived from an EMBL/GenBank/DDBJ whole genome shotgun (WGS) entry which is preliminary data.</text>
</comment>
<reference evidence="1 2" key="1">
    <citation type="submission" date="2019-11" db="EMBL/GenBank/DDBJ databases">
        <title>Whole genome sequence of Oryza granulata.</title>
        <authorList>
            <person name="Li W."/>
        </authorList>
    </citation>
    <scope>NUCLEOTIDE SEQUENCE [LARGE SCALE GENOMIC DNA]</scope>
    <source>
        <strain evidence="2">cv. Menghai</strain>
        <tissue evidence="1">Leaf</tissue>
    </source>
</reference>
<organism evidence="1 2">
    <name type="scientific">Oryza meyeriana var. granulata</name>
    <dbReference type="NCBI Taxonomy" id="110450"/>
    <lineage>
        <taxon>Eukaryota</taxon>
        <taxon>Viridiplantae</taxon>
        <taxon>Streptophyta</taxon>
        <taxon>Embryophyta</taxon>
        <taxon>Tracheophyta</taxon>
        <taxon>Spermatophyta</taxon>
        <taxon>Magnoliopsida</taxon>
        <taxon>Liliopsida</taxon>
        <taxon>Poales</taxon>
        <taxon>Poaceae</taxon>
        <taxon>BOP clade</taxon>
        <taxon>Oryzoideae</taxon>
        <taxon>Oryzeae</taxon>
        <taxon>Oryzinae</taxon>
        <taxon>Oryza</taxon>
        <taxon>Oryza meyeriana</taxon>
    </lineage>
</organism>